<sequence>MPEFSVVLRGYDRRQVDEVVARVEGTLGRAPLYGRPVTLKEFGWIEYDVVARGYDRFEVDGQMRNYRRELAAREGVELAYEPEQDAGLSLVLGSGSRDPGDSLPTTDPLTTEIRGEHSFPIRFRGYDRAQVNALIARIWGTLGRVPLEGEPVTREELNNPRLDIVIRGYDRTTVDQAIGRYLRDLLDRSR</sequence>
<dbReference type="AlphaFoldDB" id="A0A939PPE3"/>
<comment type="caution">
    <text evidence="1">The sequence shown here is derived from an EMBL/GenBank/DDBJ whole genome shotgun (WGS) entry which is preliminary data.</text>
</comment>
<dbReference type="Proteomes" id="UP000669179">
    <property type="component" value="Unassembled WGS sequence"/>
</dbReference>
<proteinExistence type="predicted"/>
<accession>A0A939PPE3</accession>
<dbReference type="InterPro" id="IPR019933">
    <property type="entry name" value="DivIVA_domain"/>
</dbReference>
<dbReference type="NCBIfam" id="TIGR03544">
    <property type="entry name" value="DivI1A_domain"/>
    <property type="match status" value="1"/>
</dbReference>
<evidence type="ECO:0000313" key="1">
    <source>
        <dbReference type="EMBL" id="MBO2453689.1"/>
    </source>
</evidence>
<dbReference type="RefSeq" id="WP_208261714.1">
    <property type="nucleotide sequence ID" value="NZ_JAGEOJ010000022.1"/>
</dbReference>
<organism evidence="1 2">
    <name type="scientific">Actinomadura barringtoniae</name>
    <dbReference type="NCBI Taxonomy" id="1427535"/>
    <lineage>
        <taxon>Bacteria</taxon>
        <taxon>Bacillati</taxon>
        <taxon>Actinomycetota</taxon>
        <taxon>Actinomycetes</taxon>
        <taxon>Streptosporangiales</taxon>
        <taxon>Thermomonosporaceae</taxon>
        <taxon>Actinomadura</taxon>
    </lineage>
</organism>
<name>A0A939PPE3_9ACTN</name>
<gene>
    <name evidence="1" type="ORF">J4573_41835</name>
</gene>
<keyword evidence="2" id="KW-1185">Reference proteome</keyword>
<protein>
    <submittedName>
        <fullName evidence="1">DivIVA domain-containing protein</fullName>
    </submittedName>
</protein>
<dbReference type="EMBL" id="JAGEOJ010000022">
    <property type="protein sequence ID" value="MBO2453689.1"/>
    <property type="molecule type" value="Genomic_DNA"/>
</dbReference>
<reference evidence="1" key="1">
    <citation type="submission" date="2021-03" db="EMBL/GenBank/DDBJ databases">
        <authorList>
            <person name="Kanchanasin P."/>
            <person name="Saeng-In P."/>
            <person name="Phongsopitanun W."/>
            <person name="Yuki M."/>
            <person name="Kudo T."/>
            <person name="Ohkuma M."/>
            <person name="Tanasupawat S."/>
        </authorList>
    </citation>
    <scope>NUCLEOTIDE SEQUENCE</scope>
    <source>
        <strain evidence="1">GKU 128</strain>
    </source>
</reference>
<evidence type="ECO:0000313" key="2">
    <source>
        <dbReference type="Proteomes" id="UP000669179"/>
    </source>
</evidence>